<feature type="region of interest" description="Disordered" evidence="3">
    <location>
        <begin position="652"/>
        <end position="681"/>
    </location>
</feature>
<evidence type="ECO:0000256" key="5">
    <source>
        <dbReference type="SAM" id="SignalP"/>
    </source>
</evidence>
<evidence type="ECO:0000313" key="7">
    <source>
        <dbReference type="EMBL" id="TNN05193.1"/>
    </source>
</evidence>
<keyword evidence="8" id="KW-1185">Reference proteome</keyword>
<dbReference type="Proteomes" id="UP000311919">
    <property type="component" value="Unassembled WGS sequence"/>
</dbReference>
<evidence type="ECO:0000256" key="4">
    <source>
        <dbReference type="SAM" id="Phobius"/>
    </source>
</evidence>
<dbReference type="InterPro" id="IPR002172">
    <property type="entry name" value="LDrepeatLR_classA_rpt"/>
</dbReference>
<feature type="chain" id="PRO_5021393351" evidence="5">
    <location>
        <begin position="19"/>
        <end position="803"/>
    </location>
</feature>
<protein>
    <submittedName>
        <fullName evidence="7">Beta-hexosaminidase subunit alpha</fullName>
    </submittedName>
</protein>
<keyword evidence="4" id="KW-1133">Transmembrane helix</keyword>
<keyword evidence="1" id="KW-1015">Disulfide bond</keyword>
<feature type="signal peptide" evidence="5">
    <location>
        <begin position="1"/>
        <end position="18"/>
    </location>
</feature>
<accession>A0A4Z2CLQ4</accession>
<dbReference type="SUPFAM" id="SSF49854">
    <property type="entry name" value="Spermadhesin, CUB domain"/>
    <property type="match status" value="1"/>
</dbReference>
<dbReference type="STRING" id="6182.A0A4Z2CLQ4"/>
<dbReference type="AlphaFoldDB" id="A0A4Z2CLQ4"/>
<dbReference type="InterPro" id="IPR035914">
    <property type="entry name" value="Sperma_CUB_dom_sf"/>
</dbReference>
<feature type="region of interest" description="Disordered" evidence="3">
    <location>
        <begin position="559"/>
        <end position="598"/>
    </location>
</feature>
<feature type="compositionally biased region" description="Basic and acidic residues" evidence="3">
    <location>
        <begin position="579"/>
        <end position="588"/>
    </location>
</feature>
<keyword evidence="4" id="KW-0472">Membrane</keyword>
<dbReference type="Gene3D" id="4.10.400.10">
    <property type="entry name" value="Low-density Lipoprotein Receptor"/>
    <property type="match status" value="1"/>
</dbReference>
<feature type="transmembrane region" description="Helical" evidence="4">
    <location>
        <begin position="298"/>
        <end position="325"/>
    </location>
</feature>
<dbReference type="EMBL" id="SKCS01000573">
    <property type="protein sequence ID" value="TNN05193.1"/>
    <property type="molecule type" value="Genomic_DNA"/>
</dbReference>
<feature type="compositionally biased region" description="Basic residues" evidence="3">
    <location>
        <begin position="716"/>
        <end position="734"/>
    </location>
</feature>
<sequence>MNLWVVVFIQLILRFVHLHITYVLSRDCRILPNQDFLLHHPVTNYLQVDNLEGSMVLLSHNMTHYPRNFSCELVVHTPIENAKIMMKIEEFYIPSKTTSCVENYLYVFDSNTAKSKAMPEAGGERGLCGPDYPKNLIFTSKSYICIAFHTSFHRPPILPGMKPGFRVILTAIQETALRNNCASDNFYCGSFPRFMASHPMLTLDSLSSDRQLYRSSLSLSQNMQNLDNERFAFNHNKQTMGYCITKKSLCDGIVNCEDGKDEDISRCQALIGLKNSNGLLLTDDATDSNNWLSGFLSLGIPASIAIAVSTIVIFTFGIGVVICCCHRCCRINQAHNNNNNQYLDNRLTFGNGGVFCDTFNHPTNGTNCGYYTSQNTGIISVNAGAQSQLSDRMNLISHVDCDQRNITKNWKQIPSFPSDIVITGMESYSQQLGYNMPNQHFQAYNQCLTSSLNATNEKEAQSHCFIQNPIKLGLMDRPYPLVNPNETMGSQYFASVGHHGSDSYSSINTNSARGYDQVQNGPTGPPPALIHGTLGSPYTYRKDPLCYTPPLYGACNVPPASSVTASSSRTGTTSGGPRESVKSRRDHSASAVGHINSRSGSGLELFNQQLNGVGSALHTNTPIETISYGGDLSSNGGIVYLGEMYRPLSPQDSSLSLVDNRGHSSVTTTTGSGSSSRDKKSHQYFLKEAKSHHEDSHAFIQRNPHQQSAHDSCKNSSRRSKTPSHRHHHHHLKHKSTDPNRNISSGSHTPASSRSGVLSSYLPQRTCDKHEQSFSQYPMSTVITSPNTSGPSNYQPIVFPVEL</sequence>
<name>A0A4Z2CLQ4_SCHJA</name>
<dbReference type="InterPro" id="IPR036055">
    <property type="entry name" value="LDL_receptor-like_sf"/>
</dbReference>
<evidence type="ECO:0000313" key="8">
    <source>
        <dbReference type="Proteomes" id="UP000311919"/>
    </source>
</evidence>
<feature type="region of interest" description="Disordered" evidence="3">
    <location>
        <begin position="701"/>
        <end position="757"/>
    </location>
</feature>
<reference evidence="7 8" key="1">
    <citation type="submission" date="2019-03" db="EMBL/GenBank/DDBJ databases">
        <title>An improved genome assembly of the fluke Schistosoma japonicum.</title>
        <authorList>
            <person name="Hu W."/>
            <person name="Luo F."/>
            <person name="Yin M."/>
            <person name="Mo X."/>
            <person name="Sun C."/>
            <person name="Wu Q."/>
            <person name="Zhu B."/>
            <person name="Xiang M."/>
            <person name="Wang J."/>
            <person name="Wang Y."/>
            <person name="Zhang T."/>
            <person name="Xu B."/>
            <person name="Zheng H."/>
            <person name="Feng Z."/>
        </authorList>
    </citation>
    <scope>NUCLEOTIDE SEQUENCE [LARGE SCALE GENOMIC DNA]</scope>
    <source>
        <strain evidence="7">HuSjv2</strain>
        <tissue evidence="7">Worms</tissue>
    </source>
</reference>
<organism evidence="7 8">
    <name type="scientific">Schistosoma japonicum</name>
    <name type="common">Blood fluke</name>
    <dbReference type="NCBI Taxonomy" id="6182"/>
    <lineage>
        <taxon>Eukaryota</taxon>
        <taxon>Metazoa</taxon>
        <taxon>Spiralia</taxon>
        <taxon>Lophotrochozoa</taxon>
        <taxon>Platyhelminthes</taxon>
        <taxon>Trematoda</taxon>
        <taxon>Digenea</taxon>
        <taxon>Strigeidida</taxon>
        <taxon>Schistosomatoidea</taxon>
        <taxon>Schistosomatidae</taxon>
        <taxon>Schistosoma</taxon>
    </lineage>
</organism>
<feature type="domain" description="CUB" evidence="6">
    <location>
        <begin position="42"/>
        <end position="172"/>
    </location>
</feature>
<proteinExistence type="predicted"/>
<dbReference type="CDD" id="cd00112">
    <property type="entry name" value="LDLa"/>
    <property type="match status" value="1"/>
</dbReference>
<feature type="compositionally biased region" description="Low complexity" evidence="3">
    <location>
        <begin position="559"/>
        <end position="578"/>
    </location>
</feature>
<evidence type="ECO:0000256" key="3">
    <source>
        <dbReference type="SAM" id="MobiDB-lite"/>
    </source>
</evidence>
<dbReference type="Gene3D" id="2.60.120.290">
    <property type="entry name" value="Spermadhesin, CUB domain"/>
    <property type="match status" value="1"/>
</dbReference>
<dbReference type="OrthoDB" id="6267871at2759"/>
<keyword evidence="4" id="KW-0812">Transmembrane</keyword>
<dbReference type="PROSITE" id="PS01180">
    <property type="entry name" value="CUB"/>
    <property type="match status" value="1"/>
</dbReference>
<feature type="compositionally biased region" description="Low complexity" evidence="3">
    <location>
        <begin position="664"/>
        <end position="675"/>
    </location>
</feature>
<evidence type="ECO:0000259" key="6">
    <source>
        <dbReference type="PROSITE" id="PS01180"/>
    </source>
</evidence>
<evidence type="ECO:0000256" key="2">
    <source>
        <dbReference type="PROSITE-ProRule" id="PRU00124"/>
    </source>
</evidence>
<evidence type="ECO:0000256" key="1">
    <source>
        <dbReference type="ARBA" id="ARBA00023157"/>
    </source>
</evidence>
<keyword evidence="5" id="KW-0732">Signal</keyword>
<comment type="caution">
    <text evidence="7">The sequence shown here is derived from an EMBL/GenBank/DDBJ whole genome shotgun (WGS) entry which is preliminary data.</text>
</comment>
<feature type="compositionally biased region" description="Polar residues" evidence="3">
    <location>
        <begin position="739"/>
        <end position="757"/>
    </location>
</feature>
<dbReference type="PROSITE" id="PS50068">
    <property type="entry name" value="LDLRA_2"/>
    <property type="match status" value="1"/>
</dbReference>
<dbReference type="InterPro" id="IPR000859">
    <property type="entry name" value="CUB_dom"/>
</dbReference>
<gene>
    <name evidence="7" type="ORF">EWB00_009563</name>
</gene>
<comment type="caution">
    <text evidence="2">Lacks conserved residue(s) required for the propagation of feature annotation.</text>
</comment>